<reference evidence="1" key="1">
    <citation type="journal article" date="2014" name="Front. Microbiol.">
        <title>High frequency of phylogenetically diverse reductive dehalogenase-homologous genes in deep subseafloor sedimentary metagenomes.</title>
        <authorList>
            <person name="Kawai M."/>
            <person name="Futagami T."/>
            <person name="Toyoda A."/>
            <person name="Takaki Y."/>
            <person name="Nishi S."/>
            <person name="Hori S."/>
            <person name="Arai W."/>
            <person name="Tsubouchi T."/>
            <person name="Morono Y."/>
            <person name="Uchiyama I."/>
            <person name="Ito T."/>
            <person name="Fujiyama A."/>
            <person name="Inagaki F."/>
            <person name="Takami H."/>
        </authorList>
    </citation>
    <scope>NUCLEOTIDE SEQUENCE</scope>
    <source>
        <strain evidence="1">Expedition CK06-06</strain>
    </source>
</reference>
<name>X1H9F7_9ZZZZ</name>
<dbReference type="EMBL" id="BARU01032071">
    <property type="protein sequence ID" value="GAH66841.1"/>
    <property type="molecule type" value="Genomic_DNA"/>
</dbReference>
<organism evidence="1">
    <name type="scientific">marine sediment metagenome</name>
    <dbReference type="NCBI Taxonomy" id="412755"/>
    <lineage>
        <taxon>unclassified sequences</taxon>
        <taxon>metagenomes</taxon>
        <taxon>ecological metagenomes</taxon>
    </lineage>
</organism>
<proteinExistence type="predicted"/>
<feature type="non-terminal residue" evidence="1">
    <location>
        <position position="1"/>
    </location>
</feature>
<comment type="caution">
    <text evidence="1">The sequence shown here is derived from an EMBL/GenBank/DDBJ whole genome shotgun (WGS) entry which is preliminary data.</text>
</comment>
<protein>
    <submittedName>
        <fullName evidence="1">Uncharacterized protein</fullName>
    </submittedName>
</protein>
<sequence>VNAWKYGTPEVWRGDMLGKTQLWAVIPLDDNQRFQMSSSNWTGLDMWIMGYGGREVAGFPALTPVTPSVNGVWETKTVPSEAIGAQAALVTLVNLHAASKWDIKHPDSTDDYYSNSYAGWVCALVGLNASGEFKIKVQDNTDIHAYLLGYITGDDVYIHINNLAIPDPLINTWTPYDIHHLCPDPSFAVLRSLPSGGTSCFSARKGNSLRDIQRGGNNGIFFYVHANPDNRIDLRRASTAYHYKLVAEVQ</sequence>
<evidence type="ECO:0000313" key="1">
    <source>
        <dbReference type="EMBL" id="GAH66841.1"/>
    </source>
</evidence>
<gene>
    <name evidence="1" type="ORF">S03H2_50621</name>
</gene>
<accession>X1H9F7</accession>
<dbReference type="AlphaFoldDB" id="X1H9F7"/>